<proteinExistence type="predicted"/>
<accession>A0A931G8B4</accession>
<name>A0A931G8B4_9BACT</name>
<protein>
    <submittedName>
        <fullName evidence="1">Uncharacterized protein</fullName>
    </submittedName>
</protein>
<evidence type="ECO:0000313" key="1">
    <source>
        <dbReference type="EMBL" id="MBG0779523.1"/>
    </source>
</evidence>
<dbReference type="EMBL" id="JACCQK010000346">
    <property type="protein sequence ID" value="MBG0779523.1"/>
    <property type="molecule type" value="Genomic_DNA"/>
</dbReference>
<reference evidence="1" key="1">
    <citation type="submission" date="2020-07" db="EMBL/GenBank/DDBJ databases">
        <title>Severe corrosion of carbon steel in oil field produced water can be linked to methanogenic archaea containing a special type of NiFe hydrogenase.</title>
        <authorList>
            <person name="Lahme S."/>
            <person name="Mand J."/>
            <person name="Longwell J."/>
            <person name="Smith R."/>
            <person name="Enning D."/>
        </authorList>
    </citation>
    <scope>NUCLEOTIDE SEQUENCE</scope>
    <source>
        <strain evidence="1">MIC098Bin6</strain>
    </source>
</reference>
<dbReference type="AlphaFoldDB" id="A0A931G8B4"/>
<dbReference type="Gene3D" id="3.90.1720.10">
    <property type="entry name" value="endopeptidase domain like (from Nostoc punctiforme)"/>
    <property type="match status" value="1"/>
</dbReference>
<gene>
    <name evidence="1" type="ORF">H0S81_06310</name>
</gene>
<sequence>LICHAMWGITTRPPLSTHSGRLVVGRTVITTLAPGKEQYPLVQPQDLLVEKLTRMVLLN</sequence>
<feature type="non-terminal residue" evidence="1">
    <location>
        <position position="1"/>
    </location>
</feature>
<dbReference type="Proteomes" id="UP000706172">
    <property type="component" value="Unassembled WGS sequence"/>
</dbReference>
<comment type="caution">
    <text evidence="1">The sequence shown here is derived from an EMBL/GenBank/DDBJ whole genome shotgun (WGS) entry which is preliminary data.</text>
</comment>
<evidence type="ECO:0000313" key="2">
    <source>
        <dbReference type="Proteomes" id="UP000706172"/>
    </source>
</evidence>
<organism evidence="1 2">
    <name type="scientific">Desulfotignum balticum</name>
    <dbReference type="NCBI Taxonomy" id="115781"/>
    <lineage>
        <taxon>Bacteria</taxon>
        <taxon>Pseudomonadati</taxon>
        <taxon>Thermodesulfobacteriota</taxon>
        <taxon>Desulfobacteria</taxon>
        <taxon>Desulfobacterales</taxon>
        <taxon>Desulfobacteraceae</taxon>
        <taxon>Desulfotignum</taxon>
    </lineage>
</organism>